<evidence type="ECO:0000259" key="2">
    <source>
        <dbReference type="Pfam" id="PF07687"/>
    </source>
</evidence>
<feature type="domain" description="Peptidase M20 dimerisation" evidence="2">
    <location>
        <begin position="195"/>
        <end position="288"/>
    </location>
</feature>
<proteinExistence type="inferred from homology"/>
<dbReference type="InterPro" id="IPR017144">
    <property type="entry name" value="Xaa-Arg_dipeptidase"/>
</dbReference>
<dbReference type="GO" id="GO:0071713">
    <property type="term" value="F:para-aminobenzoyl-glutamate hydrolase activity"/>
    <property type="evidence" value="ECO:0007669"/>
    <property type="project" value="TreeGrafter"/>
</dbReference>
<dbReference type="InterPro" id="IPR002933">
    <property type="entry name" value="Peptidase_M20"/>
</dbReference>
<dbReference type="FunFam" id="3.30.70.360:FF:000004">
    <property type="entry name" value="Peptidase M20 domain-containing protein 2"/>
    <property type="match status" value="1"/>
</dbReference>
<dbReference type="SUPFAM" id="SSF53187">
    <property type="entry name" value="Zn-dependent exopeptidases"/>
    <property type="match status" value="1"/>
</dbReference>
<dbReference type="InterPro" id="IPR017439">
    <property type="entry name" value="Amidohydrolase"/>
</dbReference>
<accession>A0A940M8R7</accession>
<dbReference type="Pfam" id="PF07687">
    <property type="entry name" value="M20_dimer"/>
    <property type="match status" value="1"/>
</dbReference>
<protein>
    <recommendedName>
        <fullName evidence="1">Peptidase M20 domain-containing protein 2</fullName>
    </recommendedName>
</protein>
<dbReference type="GO" id="GO:0016805">
    <property type="term" value="F:dipeptidase activity"/>
    <property type="evidence" value="ECO:0007669"/>
    <property type="project" value="InterPro"/>
</dbReference>
<evidence type="ECO:0000256" key="1">
    <source>
        <dbReference type="PIRNR" id="PIRNR037226"/>
    </source>
</evidence>
<dbReference type="RefSeq" id="WP_209338159.1">
    <property type="nucleotide sequence ID" value="NZ_JAGIQL010000004.1"/>
</dbReference>
<evidence type="ECO:0000313" key="4">
    <source>
        <dbReference type="Proteomes" id="UP000670475"/>
    </source>
</evidence>
<evidence type="ECO:0000313" key="3">
    <source>
        <dbReference type="EMBL" id="MBP0456377.1"/>
    </source>
</evidence>
<reference evidence="3" key="1">
    <citation type="submission" date="2021-03" db="EMBL/GenBank/DDBJ databases">
        <title>Whole genome sequence of Streptomyces bomunensis MMS17-BM035.</title>
        <authorList>
            <person name="Lee J.H."/>
        </authorList>
    </citation>
    <scope>NUCLEOTIDE SEQUENCE</scope>
    <source>
        <strain evidence="3">MMS17-BM035</strain>
    </source>
</reference>
<comment type="similarity">
    <text evidence="1">Belongs to the peptidase M20A family.</text>
</comment>
<keyword evidence="4" id="KW-1185">Reference proteome</keyword>
<dbReference type="GO" id="GO:0005737">
    <property type="term" value="C:cytoplasm"/>
    <property type="evidence" value="ECO:0007669"/>
    <property type="project" value="TreeGrafter"/>
</dbReference>
<dbReference type="GO" id="GO:0046657">
    <property type="term" value="P:folic acid catabolic process"/>
    <property type="evidence" value="ECO:0007669"/>
    <property type="project" value="TreeGrafter"/>
</dbReference>
<organism evidence="3 4">
    <name type="scientific">Streptomyces montanisoli</name>
    <dbReference type="NCBI Taxonomy" id="2798581"/>
    <lineage>
        <taxon>Bacteria</taxon>
        <taxon>Bacillati</taxon>
        <taxon>Actinomycetota</taxon>
        <taxon>Actinomycetes</taxon>
        <taxon>Kitasatosporales</taxon>
        <taxon>Streptomycetaceae</taxon>
        <taxon>Streptomyces</taxon>
    </lineage>
</organism>
<dbReference type="PANTHER" id="PTHR30575:SF0">
    <property type="entry name" value="XAA-ARG DIPEPTIDASE"/>
    <property type="match status" value="1"/>
</dbReference>
<gene>
    <name evidence="3" type="ORF">JFN87_02515</name>
</gene>
<name>A0A940M8R7_9ACTN</name>
<dbReference type="SUPFAM" id="SSF55031">
    <property type="entry name" value="Bacterial exopeptidase dimerisation domain"/>
    <property type="match status" value="1"/>
</dbReference>
<dbReference type="Pfam" id="PF01546">
    <property type="entry name" value="Peptidase_M20"/>
    <property type="match status" value="1"/>
</dbReference>
<dbReference type="Gene3D" id="3.30.70.360">
    <property type="match status" value="1"/>
</dbReference>
<dbReference type="InterPro" id="IPR011650">
    <property type="entry name" value="Peptidase_M20_dimer"/>
</dbReference>
<dbReference type="InterPro" id="IPR036264">
    <property type="entry name" value="Bact_exopeptidase_dim_dom"/>
</dbReference>
<dbReference type="PANTHER" id="PTHR30575">
    <property type="entry name" value="PEPTIDASE M20"/>
    <property type="match status" value="1"/>
</dbReference>
<comment type="caution">
    <text evidence="3">The sequence shown here is derived from an EMBL/GenBank/DDBJ whole genome shotgun (WGS) entry which is preliminary data.</text>
</comment>
<dbReference type="PIRSF" id="PIRSF037226">
    <property type="entry name" value="Amidohydrolase_ACY1L2_prd"/>
    <property type="match status" value="1"/>
</dbReference>
<sequence>MTGGVSGGVSGDAYGDGGAVRRLAAQARARTEELRGELLALSHAIHAEPELRFEEHAAAGRLRALLGAHGFAVEAGIGGLDTAFRATRDFGGEAGDGGGRGPTVAVFCEYDALPGLGHGCGHNVIAAAGAGAALAAAALMAERGAPGRLLVIGSPGEEGGGGKVRLIEAGVLDGVDAAVMAHAAGYDAVARTNLGRLSLEAVFTGRASHASAAPEGGRNALDAATLLLVAIGLLRQQTTPDSRIHARVAEGGQSINIIPERARVEMFVRSLDSGYLRGRLLDAVRDCVRGAAIATGTSCTFDEVAPAYDPVLANPVLADLAAEAFGALGRPIPPGGGWSGPAGSTDMGNVSQLLPALHPYVCAVPGAALHTREFAAGAAGEQADAAVLDGGAVLAAVVTSLFTRPELLERAKAEFAAATTGGGDRA</sequence>
<dbReference type="EMBL" id="JAGIQL010000004">
    <property type="protein sequence ID" value="MBP0456377.1"/>
    <property type="molecule type" value="Genomic_DNA"/>
</dbReference>
<dbReference type="Proteomes" id="UP000670475">
    <property type="component" value="Unassembled WGS sequence"/>
</dbReference>
<dbReference type="Gene3D" id="3.40.630.10">
    <property type="entry name" value="Zn peptidases"/>
    <property type="match status" value="1"/>
</dbReference>
<dbReference type="NCBIfam" id="TIGR01891">
    <property type="entry name" value="amidohydrolases"/>
    <property type="match status" value="1"/>
</dbReference>
<dbReference type="InterPro" id="IPR052030">
    <property type="entry name" value="Peptidase_M20/M20A_hydrolases"/>
</dbReference>
<dbReference type="CDD" id="cd03887">
    <property type="entry name" value="M20_Acy1L2"/>
    <property type="match status" value="1"/>
</dbReference>
<dbReference type="AlphaFoldDB" id="A0A940M8R7"/>